<comment type="similarity">
    <text evidence="1">Belongs to the RIPOR family.</text>
</comment>
<name>A0A090L5E5_STRRB</name>
<evidence type="ECO:0000259" key="2">
    <source>
        <dbReference type="Pfam" id="PF15903"/>
    </source>
</evidence>
<accession>A0A090L5E5</accession>
<organism evidence="3">
    <name type="scientific">Strongyloides ratti</name>
    <name type="common">Parasitic roundworm</name>
    <dbReference type="NCBI Taxonomy" id="34506"/>
    <lineage>
        <taxon>Eukaryota</taxon>
        <taxon>Metazoa</taxon>
        <taxon>Ecdysozoa</taxon>
        <taxon>Nematoda</taxon>
        <taxon>Chromadorea</taxon>
        <taxon>Rhabditida</taxon>
        <taxon>Tylenchina</taxon>
        <taxon>Panagrolaimomorpha</taxon>
        <taxon>Strongyloidoidea</taxon>
        <taxon>Strongyloididae</taxon>
        <taxon>Strongyloides</taxon>
    </lineage>
</organism>
<reference evidence="5" key="2">
    <citation type="submission" date="2020-12" db="UniProtKB">
        <authorList>
            <consortium name="WormBaseParasite"/>
        </authorList>
    </citation>
    <scope>IDENTIFICATION</scope>
</reference>
<dbReference type="EMBL" id="LN609528">
    <property type="protein sequence ID" value="CEF63327.1"/>
    <property type="molecule type" value="Genomic_DNA"/>
</dbReference>
<evidence type="ECO:0000313" key="3">
    <source>
        <dbReference type="EMBL" id="CEF63327.1"/>
    </source>
</evidence>
<dbReference type="Pfam" id="PF15903">
    <property type="entry name" value="PL48"/>
    <property type="match status" value="1"/>
</dbReference>
<dbReference type="WormBase" id="SRAE_1000158900">
    <property type="protein sequence ID" value="SRP07346"/>
    <property type="gene ID" value="WBGene00258197"/>
</dbReference>
<dbReference type="STRING" id="34506.A0A090L5E5"/>
<dbReference type="PANTHER" id="PTHR15829:SF13">
    <property type="entry name" value="FAM65 N-TERMINAL DOMAIN-CONTAINING PROTEIN"/>
    <property type="match status" value="1"/>
</dbReference>
<evidence type="ECO:0000256" key="1">
    <source>
        <dbReference type="ARBA" id="ARBA00005744"/>
    </source>
</evidence>
<dbReference type="AlphaFoldDB" id="A0A090L5E5"/>
<dbReference type="Proteomes" id="UP000035682">
    <property type="component" value="Unplaced"/>
</dbReference>
<proteinExistence type="inferred from homology"/>
<dbReference type="InterPro" id="IPR026136">
    <property type="entry name" value="RIPOR3"/>
</dbReference>
<keyword evidence="4" id="KW-1185">Reference proteome</keyword>
<feature type="domain" description="FAM65 N-terminal" evidence="2">
    <location>
        <begin position="4"/>
        <end position="122"/>
    </location>
</feature>
<evidence type="ECO:0000313" key="4">
    <source>
        <dbReference type="Proteomes" id="UP000035682"/>
    </source>
</evidence>
<evidence type="ECO:0000313" key="6">
    <source>
        <dbReference type="WormBase" id="SRAE_1000158900"/>
    </source>
</evidence>
<evidence type="ECO:0000313" key="5">
    <source>
        <dbReference type="WBParaSite" id="SRAE_1000158900.1"/>
    </source>
</evidence>
<protein>
    <submittedName>
        <fullName evidence="5">PL48 domain-containing protein</fullName>
    </submittedName>
</protein>
<dbReference type="InterPro" id="IPR031780">
    <property type="entry name" value="FAM65_N"/>
</dbReference>
<sequence>MSSLQVEIKKIIGFPQLTPGDKFEITIKHDLEIIKSKVKIQGDRTQVWSKSNFIMTYYPKYNIEIKVKELKLFTSKTIDIITIPTIIFYKNLAKFFMLNLNSSGTLKLELKITLNPSTNPTFKFKNNKREMKFFGKNKVISDLTKICPYNYDQSSIFNVNKQQLNFDNSRELINTDNIVKMKYEESYQIFDEHNFELTEISTSNDKTFELLRFVRNYDINGKLILKDSNLRGTYKRFSENYNDW</sequence>
<dbReference type="CTD" id="36375692"/>
<reference evidence="3 4" key="1">
    <citation type="submission" date="2014-09" db="EMBL/GenBank/DDBJ databases">
        <authorList>
            <person name="Martin A.A."/>
        </authorList>
    </citation>
    <scope>NUCLEOTIDE SEQUENCE</scope>
    <source>
        <strain evidence="4">ED321</strain>
        <strain evidence="3">ED321 Heterogonic</strain>
    </source>
</reference>
<dbReference type="GeneID" id="36375692"/>
<dbReference type="WBParaSite" id="SRAE_1000158900.1">
    <property type="protein sequence ID" value="SRAE_1000158900.1"/>
    <property type="gene ID" value="WBGene00258197"/>
</dbReference>
<dbReference type="OrthoDB" id="9999654at2759"/>
<gene>
    <name evidence="3 5 6" type="ORF">SRAE_1000158900</name>
</gene>
<dbReference type="PANTHER" id="PTHR15829">
    <property type="entry name" value="PROTEIN KINASE PKN/PRK1, EFFECTOR"/>
    <property type="match status" value="1"/>
</dbReference>
<dbReference type="RefSeq" id="XP_024502529.1">
    <property type="nucleotide sequence ID" value="XM_024648564.1"/>
</dbReference>